<dbReference type="CDD" id="cd01254">
    <property type="entry name" value="PH_PLD"/>
    <property type="match status" value="1"/>
</dbReference>
<dbReference type="PIRSF" id="PIRSF009376">
    <property type="entry name" value="Phospholipase_D_euk"/>
    <property type="match status" value="1"/>
</dbReference>
<dbReference type="InterPro" id="IPR015679">
    <property type="entry name" value="PLipase_D_fam"/>
</dbReference>
<feature type="domain" description="PH" evidence="7">
    <location>
        <begin position="184"/>
        <end position="311"/>
    </location>
</feature>
<keyword evidence="3 6" id="KW-0378">Hydrolase</keyword>
<protein>
    <recommendedName>
        <fullName evidence="6">Phospholipase</fullName>
        <ecNumber evidence="6">3.1.4.4</ecNumber>
    </recommendedName>
</protein>
<evidence type="ECO:0000313" key="10">
    <source>
        <dbReference type="Proteomes" id="UP001187192"/>
    </source>
</evidence>
<dbReference type="InterPro" id="IPR025202">
    <property type="entry name" value="PLD-like_dom"/>
</dbReference>
<keyword evidence="4 6" id="KW-0442">Lipid degradation</keyword>
<evidence type="ECO:0000256" key="6">
    <source>
        <dbReference type="PIRNR" id="PIRNR009376"/>
    </source>
</evidence>
<evidence type="ECO:0000256" key="1">
    <source>
        <dbReference type="ARBA" id="ARBA00000798"/>
    </source>
</evidence>
<dbReference type="GO" id="GO:0035556">
    <property type="term" value="P:intracellular signal transduction"/>
    <property type="evidence" value="ECO:0007669"/>
    <property type="project" value="InterPro"/>
</dbReference>
<dbReference type="FunFam" id="3.30.870.10:FF:000011">
    <property type="entry name" value="Phospholipase"/>
    <property type="match status" value="1"/>
</dbReference>
<proteinExistence type="inferred from homology"/>
<evidence type="ECO:0000313" key="9">
    <source>
        <dbReference type="EMBL" id="GMN43965.1"/>
    </source>
</evidence>
<comment type="similarity">
    <text evidence="6">Belongs to the phospholipase D family.</text>
</comment>
<dbReference type="Pfam" id="PF00614">
    <property type="entry name" value="PLDc"/>
    <property type="match status" value="1"/>
</dbReference>
<dbReference type="Proteomes" id="UP001187192">
    <property type="component" value="Unassembled WGS sequence"/>
</dbReference>
<dbReference type="SMART" id="SM00155">
    <property type="entry name" value="PLDc"/>
    <property type="match status" value="2"/>
</dbReference>
<dbReference type="SUPFAM" id="SSF56024">
    <property type="entry name" value="Phospholipase D/nuclease"/>
    <property type="match status" value="2"/>
</dbReference>
<dbReference type="InterPro" id="IPR016555">
    <property type="entry name" value="PLipase_D_euk"/>
</dbReference>
<keyword evidence="2" id="KW-0677">Repeat</keyword>
<dbReference type="AlphaFoldDB" id="A0AA88A305"/>
<dbReference type="InterPro" id="IPR001736">
    <property type="entry name" value="PLipase_D/transphosphatidylase"/>
</dbReference>
<dbReference type="PANTHER" id="PTHR18896:SF133">
    <property type="entry name" value="PHOSPHOLIPASE D ZETA 2"/>
    <property type="match status" value="1"/>
</dbReference>
<keyword evidence="10" id="KW-1185">Reference proteome</keyword>
<dbReference type="Gene3D" id="2.30.29.30">
    <property type="entry name" value="Pleckstrin-homology domain (PH domain)/Phosphotyrosine-binding domain (PTB)"/>
    <property type="match status" value="1"/>
</dbReference>
<dbReference type="InterPro" id="IPR001849">
    <property type="entry name" value="PH_domain"/>
</dbReference>
<feature type="domain" description="PLD phosphodiesterase" evidence="8">
    <location>
        <begin position="446"/>
        <end position="473"/>
    </location>
</feature>
<dbReference type="InterPro" id="IPR011993">
    <property type="entry name" value="PH-like_dom_sf"/>
</dbReference>
<dbReference type="Pfam" id="PF13091">
    <property type="entry name" value="PLDc_2"/>
    <property type="match status" value="1"/>
</dbReference>
<evidence type="ECO:0000256" key="2">
    <source>
        <dbReference type="ARBA" id="ARBA00022737"/>
    </source>
</evidence>
<dbReference type="EMBL" id="BTGU01000017">
    <property type="protein sequence ID" value="GMN43965.1"/>
    <property type="molecule type" value="Genomic_DNA"/>
</dbReference>
<organism evidence="9 10">
    <name type="scientific">Ficus carica</name>
    <name type="common">Common fig</name>
    <dbReference type="NCBI Taxonomy" id="3494"/>
    <lineage>
        <taxon>Eukaryota</taxon>
        <taxon>Viridiplantae</taxon>
        <taxon>Streptophyta</taxon>
        <taxon>Embryophyta</taxon>
        <taxon>Tracheophyta</taxon>
        <taxon>Spermatophyta</taxon>
        <taxon>Magnoliopsida</taxon>
        <taxon>eudicotyledons</taxon>
        <taxon>Gunneridae</taxon>
        <taxon>Pentapetalae</taxon>
        <taxon>rosids</taxon>
        <taxon>fabids</taxon>
        <taxon>Rosales</taxon>
        <taxon>Moraceae</taxon>
        <taxon>Ficeae</taxon>
        <taxon>Ficus</taxon>
    </lineage>
</organism>
<dbReference type="PROSITE" id="PS50035">
    <property type="entry name" value="PLD"/>
    <property type="match status" value="2"/>
</dbReference>
<dbReference type="CDD" id="cd09138">
    <property type="entry name" value="PLDc_vPLD1_2_yPLD_like_1"/>
    <property type="match status" value="1"/>
</dbReference>
<name>A0AA88A305_FICCA</name>
<comment type="caution">
    <text evidence="9">The sequence shown here is derived from an EMBL/GenBank/DDBJ whole genome shotgun (WGS) entry which is preliminary data.</text>
</comment>
<dbReference type="GO" id="GO:0005886">
    <property type="term" value="C:plasma membrane"/>
    <property type="evidence" value="ECO:0007669"/>
    <property type="project" value="TreeGrafter"/>
</dbReference>
<evidence type="ECO:0000256" key="4">
    <source>
        <dbReference type="ARBA" id="ARBA00022963"/>
    </source>
</evidence>
<evidence type="ECO:0000256" key="5">
    <source>
        <dbReference type="ARBA" id="ARBA00023098"/>
    </source>
</evidence>
<dbReference type="GO" id="GO:0004630">
    <property type="term" value="F:phospholipase D activity"/>
    <property type="evidence" value="ECO:0007669"/>
    <property type="project" value="UniProtKB-UniRule"/>
</dbReference>
<evidence type="ECO:0000256" key="3">
    <source>
        <dbReference type="ARBA" id="ARBA00022801"/>
    </source>
</evidence>
<dbReference type="SMART" id="SM00233">
    <property type="entry name" value="PH"/>
    <property type="match status" value="1"/>
</dbReference>
<dbReference type="Gene3D" id="3.30.870.10">
    <property type="entry name" value="Endonuclease Chain A"/>
    <property type="match status" value="2"/>
</dbReference>
<gene>
    <name evidence="9" type="ORF">TIFTF001_013165</name>
</gene>
<dbReference type="GO" id="GO:0006654">
    <property type="term" value="P:phosphatidic acid biosynthetic process"/>
    <property type="evidence" value="ECO:0007669"/>
    <property type="project" value="InterPro"/>
</dbReference>
<comment type="catalytic activity">
    <reaction evidence="1 6">
        <text>a 1,2-diacyl-sn-glycero-3-phosphocholine + H2O = a 1,2-diacyl-sn-glycero-3-phosphate + choline + H(+)</text>
        <dbReference type="Rhea" id="RHEA:14445"/>
        <dbReference type="ChEBI" id="CHEBI:15354"/>
        <dbReference type="ChEBI" id="CHEBI:15377"/>
        <dbReference type="ChEBI" id="CHEBI:15378"/>
        <dbReference type="ChEBI" id="CHEBI:57643"/>
        <dbReference type="ChEBI" id="CHEBI:58608"/>
        <dbReference type="EC" id="3.1.4.4"/>
    </reaction>
</comment>
<dbReference type="EC" id="3.1.4.4" evidence="6"/>
<dbReference type="SUPFAM" id="SSF50729">
    <property type="entry name" value="PH domain-like"/>
    <property type="match status" value="1"/>
</dbReference>
<dbReference type="GO" id="GO:0009395">
    <property type="term" value="P:phospholipid catabolic process"/>
    <property type="evidence" value="ECO:0007669"/>
    <property type="project" value="TreeGrafter"/>
</dbReference>
<dbReference type="CDD" id="cd09141">
    <property type="entry name" value="PLDc_vPLD1_2_yPLD_like_2"/>
    <property type="match status" value="1"/>
</dbReference>
<dbReference type="PANTHER" id="PTHR18896">
    <property type="entry name" value="PHOSPHOLIPASE D"/>
    <property type="match status" value="1"/>
</dbReference>
<evidence type="ECO:0000259" key="7">
    <source>
        <dbReference type="PROSITE" id="PS50003"/>
    </source>
</evidence>
<feature type="domain" description="PLD phosphodiesterase" evidence="8">
    <location>
        <begin position="880"/>
        <end position="907"/>
    </location>
</feature>
<sequence length="1076" mass="122246">MSSERLLNANGVPHSWGMSAASHSSYHWDEPACIFDELPTATIVSFKWRLVKKASQVLYLHFALKKRVFIEEIHEKQEQVKEWLHSIGIVDQTAVVQDDDEPDDGAVPLHHHEDSAKNRNVPSSAVLPIIRPALGGQQSISDRAKEAMQGYLNHFLGNLDIVNSREVCKFLEVSRLSFSRKYGSKLKEGYVMVKHLSNVPSSDADINCCSFFWLCCCQDNWHKVWAVLKPGFIALLDDPFDTELLDIIVFNVLPASKGNAGSPVYLADQAKENNPPRYTFDVTGGDRSVRLRTTSNAKVKDWVSAINDAGLKPPEGWCHSHRFGSFAPQRGLIEDGSQAQWFVDGKTAFEAIASAIEDAKSEIFMTGWWVCPELYLRRPFDAHDSSRLDALLEAKAKQGVQIYILLYKEVPLALKINSSYSKRRLLNIHENVRVLRYPDHFSTGVYLWSHHEKLVIVDYQICFIGGLDLCFGRYDTKEHKVGDCPPLIWPGKDYYNPRESEPNSWEDTMKDELEREKYPRMPWHDVHCALWGPPCRDIARHFVQRWNHAKRNKAANEQTIPLLMPHHHMVIPHYMGRSKEIDVENKKTEENPNDINRQNSFSSLSPLEDNIPLLLPQESDTLVDTHSEPTSNGLHESHNLIDEPIGVCRDSSLSSQKQEVEALVPETKGSVDELDMTDFQSDTNLSVEARSDMTDSDEWWENLEERNQINASADDDSGQVGPRIACRCQIVRSVSQWSAGTSQTEDSIHKAYCSLIETAEHFVYIENQFFISGLSQDEIIQNRVLEALYRRILRAHKEQKCFRVIVVIPLLPGFQGGIDDGGAATVRALMHWQYRTISWEKTSILHNLSVLLGPKTHDYISFYGLRSYGRLFEGGPVATSQVYVHSKLMIIDDRAALIGSSNINDRSLLGSRDSEIGVLIEDKEFVDSSMNGQPWKAGKFAYSLRCSLWSEHLGLHPGEMDRISDPISDTTYRDLWLATAMENSTISQDVFSCIPNDTIHSRGGLRQCMAQWKEKHGHTTIDLGIAPEKPTTDDPMERLKSVKGFLVSFPLRFMCQEDLRPFFNESEFYASPQVFH</sequence>
<accession>A0AA88A305</accession>
<reference evidence="9" key="1">
    <citation type="submission" date="2023-07" db="EMBL/GenBank/DDBJ databases">
        <title>draft genome sequence of fig (Ficus carica).</title>
        <authorList>
            <person name="Takahashi T."/>
            <person name="Nishimura K."/>
        </authorList>
    </citation>
    <scope>NUCLEOTIDE SEQUENCE</scope>
</reference>
<dbReference type="PROSITE" id="PS50003">
    <property type="entry name" value="PH_DOMAIN"/>
    <property type="match status" value="1"/>
</dbReference>
<keyword evidence="5" id="KW-0443">Lipid metabolism</keyword>
<evidence type="ECO:0000259" key="8">
    <source>
        <dbReference type="PROSITE" id="PS50035"/>
    </source>
</evidence>